<dbReference type="InterPro" id="IPR039425">
    <property type="entry name" value="RNA_pol_sigma-70-like"/>
</dbReference>
<dbReference type="PANTHER" id="PTHR43133:SF51">
    <property type="entry name" value="RNA POLYMERASE SIGMA FACTOR"/>
    <property type="match status" value="1"/>
</dbReference>
<accession>A0A1L3MRM0</accession>
<keyword evidence="2" id="KW-0805">Transcription regulation</keyword>
<name>A0A1L3MRM0_9BACI</name>
<dbReference type="GO" id="GO:0006352">
    <property type="term" value="P:DNA-templated transcription initiation"/>
    <property type="evidence" value="ECO:0007669"/>
    <property type="project" value="InterPro"/>
</dbReference>
<evidence type="ECO:0000259" key="6">
    <source>
        <dbReference type="Pfam" id="PF08281"/>
    </source>
</evidence>
<evidence type="ECO:0000256" key="4">
    <source>
        <dbReference type="ARBA" id="ARBA00023163"/>
    </source>
</evidence>
<dbReference type="Gene3D" id="1.10.10.10">
    <property type="entry name" value="Winged helix-like DNA-binding domain superfamily/Winged helix DNA-binding domain"/>
    <property type="match status" value="1"/>
</dbReference>
<dbReference type="Pfam" id="PF08281">
    <property type="entry name" value="Sigma70_r4_2"/>
    <property type="match status" value="1"/>
</dbReference>
<dbReference type="PANTHER" id="PTHR43133">
    <property type="entry name" value="RNA POLYMERASE ECF-TYPE SIGMA FACTO"/>
    <property type="match status" value="1"/>
</dbReference>
<evidence type="ECO:0000313" key="8">
    <source>
        <dbReference type="Proteomes" id="UP000181936"/>
    </source>
</evidence>
<dbReference type="InterPro" id="IPR014284">
    <property type="entry name" value="RNA_pol_sigma-70_dom"/>
</dbReference>
<gene>
    <name evidence="7" type="ORF">A9C19_09540</name>
</gene>
<comment type="similarity">
    <text evidence="1">Belongs to the sigma-70 factor family. ECF subfamily.</text>
</comment>
<protein>
    <submittedName>
        <fullName evidence="7">RNA polymerase</fullName>
    </submittedName>
</protein>
<proteinExistence type="inferred from homology"/>
<dbReference type="GO" id="GO:0016987">
    <property type="term" value="F:sigma factor activity"/>
    <property type="evidence" value="ECO:0007669"/>
    <property type="project" value="UniProtKB-KW"/>
</dbReference>
<feature type="domain" description="RNA polymerase sigma-70 region 2" evidence="5">
    <location>
        <begin position="25"/>
        <end position="88"/>
    </location>
</feature>
<dbReference type="RefSeq" id="WP_072579765.1">
    <property type="nucleotide sequence ID" value="NZ_CP016020.1"/>
</dbReference>
<dbReference type="NCBIfam" id="TIGR02954">
    <property type="entry name" value="Sig70_famx3"/>
    <property type="match status" value="1"/>
</dbReference>
<dbReference type="GO" id="GO:0003677">
    <property type="term" value="F:DNA binding"/>
    <property type="evidence" value="ECO:0007669"/>
    <property type="project" value="InterPro"/>
</dbReference>
<dbReference type="InterPro" id="IPR013249">
    <property type="entry name" value="RNA_pol_sigma70_r4_t2"/>
</dbReference>
<evidence type="ECO:0000313" key="7">
    <source>
        <dbReference type="EMBL" id="APH04972.1"/>
    </source>
</evidence>
<dbReference type="CDD" id="cd06171">
    <property type="entry name" value="Sigma70_r4"/>
    <property type="match status" value="1"/>
</dbReference>
<evidence type="ECO:0000259" key="5">
    <source>
        <dbReference type="Pfam" id="PF04542"/>
    </source>
</evidence>
<keyword evidence="4" id="KW-0804">Transcription</keyword>
<dbReference type="SUPFAM" id="SSF88946">
    <property type="entry name" value="Sigma2 domain of RNA polymerase sigma factors"/>
    <property type="match status" value="1"/>
</dbReference>
<organism evidence="7 8">
    <name type="scientific">Bacillus weihaiensis</name>
    <dbReference type="NCBI Taxonomy" id="1547283"/>
    <lineage>
        <taxon>Bacteria</taxon>
        <taxon>Bacillati</taxon>
        <taxon>Bacillota</taxon>
        <taxon>Bacilli</taxon>
        <taxon>Bacillales</taxon>
        <taxon>Bacillaceae</taxon>
        <taxon>Bacillus</taxon>
    </lineage>
</organism>
<dbReference type="InterPro" id="IPR013324">
    <property type="entry name" value="RNA_pol_sigma_r3/r4-like"/>
</dbReference>
<sequence length="182" mass="21250">MKEMKLVRKAINGDKKSLEELLIIHGNQLYRTAYLYVRNREDALDIVQETSYKAFLSIGQLKNEKFFLTWLTKILINCSYDVLKKRKREFPAQTIMDHSLPSKREKREEILDLLDAITKLNEKHKNAIILFYFHDLPISEVAKVLNLPENTVKTYLSRGKERLRKLLGGLDTNGENIISKSI</sequence>
<keyword evidence="3" id="KW-0731">Sigma factor</keyword>
<evidence type="ECO:0000256" key="3">
    <source>
        <dbReference type="ARBA" id="ARBA00023082"/>
    </source>
</evidence>
<dbReference type="InterPro" id="IPR014300">
    <property type="entry name" value="RNA_pol_sigma-V"/>
</dbReference>
<reference evidence="7 8" key="1">
    <citation type="journal article" date="2016" name="Sci. Rep.">
        <title>Complete genome sequence and transcriptomic analysis of a novel marine strain Bacillus weihaiensis reveals the mechanism of brown algae degradation.</title>
        <authorList>
            <person name="Zhu Y."/>
            <person name="Chen P."/>
            <person name="Bao Y."/>
            <person name="Men Y."/>
            <person name="Zeng Y."/>
            <person name="Yang J."/>
            <person name="Sun J."/>
            <person name="Sun Y."/>
        </authorList>
    </citation>
    <scope>NUCLEOTIDE SEQUENCE [LARGE SCALE GENOMIC DNA]</scope>
    <source>
        <strain evidence="7 8">Alg07</strain>
    </source>
</reference>
<feature type="domain" description="RNA polymerase sigma factor 70 region 4 type 2" evidence="6">
    <location>
        <begin position="112"/>
        <end position="163"/>
    </location>
</feature>
<evidence type="ECO:0000256" key="2">
    <source>
        <dbReference type="ARBA" id="ARBA00023015"/>
    </source>
</evidence>
<dbReference type="InterPro" id="IPR007627">
    <property type="entry name" value="RNA_pol_sigma70_r2"/>
</dbReference>
<dbReference type="InterPro" id="IPR036388">
    <property type="entry name" value="WH-like_DNA-bd_sf"/>
</dbReference>
<dbReference type="KEGG" id="bwh:A9C19_09540"/>
<dbReference type="AlphaFoldDB" id="A0A1L3MRM0"/>
<dbReference type="NCBIfam" id="TIGR02937">
    <property type="entry name" value="sigma70-ECF"/>
    <property type="match status" value="1"/>
</dbReference>
<dbReference type="Pfam" id="PF04542">
    <property type="entry name" value="Sigma70_r2"/>
    <property type="match status" value="1"/>
</dbReference>
<dbReference type="Proteomes" id="UP000181936">
    <property type="component" value="Chromosome"/>
</dbReference>
<keyword evidence="8" id="KW-1185">Reference proteome</keyword>
<dbReference type="Gene3D" id="1.10.1740.10">
    <property type="match status" value="1"/>
</dbReference>
<dbReference type="SUPFAM" id="SSF88659">
    <property type="entry name" value="Sigma3 and sigma4 domains of RNA polymerase sigma factors"/>
    <property type="match status" value="1"/>
</dbReference>
<evidence type="ECO:0000256" key="1">
    <source>
        <dbReference type="ARBA" id="ARBA00010641"/>
    </source>
</evidence>
<dbReference type="OrthoDB" id="9782703at2"/>
<dbReference type="STRING" id="1547283.A9C19_09540"/>
<dbReference type="EMBL" id="CP016020">
    <property type="protein sequence ID" value="APH04972.1"/>
    <property type="molecule type" value="Genomic_DNA"/>
</dbReference>
<dbReference type="InterPro" id="IPR013325">
    <property type="entry name" value="RNA_pol_sigma_r2"/>
</dbReference>